<dbReference type="SUPFAM" id="SSF47413">
    <property type="entry name" value="lambda repressor-like DNA-binding domains"/>
    <property type="match status" value="1"/>
</dbReference>
<dbReference type="Pfam" id="PF13377">
    <property type="entry name" value="Peripla_BP_3"/>
    <property type="match status" value="1"/>
</dbReference>
<dbReference type="InterPro" id="IPR010982">
    <property type="entry name" value="Lambda_DNA-bd_dom_sf"/>
</dbReference>
<sequence length="346" mass="36135">MSRARSGGAKDAAKIRDIARLSGYSTASVSRALNGRPGVSAATRVAILKVARANDFIGNATAKALSTGRSGRLVITVPRIEAEYFARILSGAADVLHAQGFAIMLETTEYDRVRLRAAFASAARARADGMLLVLPADSAHGIATLAGSSPPLVVIDPVDALPDPLAWVNCSHAAGARVGAEHLVALGHRRIGVVAGERRLLATVERLHGIRTALQAVGSDLDQELIADAKYEHADEGQSAAARLLAHPQPPTAIFALNDLLAIGAMRAAFSAGLAVPGDISVIGFDDHTPSALVTPALTTMRQPLDRMGSMGAELLMRRIEGKSSGGIHVEIPTELVIRNSTAVVR</sequence>
<feature type="domain" description="HTH lacI-type" evidence="4">
    <location>
        <begin position="13"/>
        <end position="67"/>
    </location>
</feature>
<proteinExistence type="predicted"/>
<evidence type="ECO:0000256" key="1">
    <source>
        <dbReference type="ARBA" id="ARBA00023015"/>
    </source>
</evidence>
<dbReference type="Gene3D" id="1.10.260.40">
    <property type="entry name" value="lambda repressor-like DNA-binding domains"/>
    <property type="match status" value="1"/>
</dbReference>
<dbReference type="CDD" id="cd06267">
    <property type="entry name" value="PBP1_LacI_sugar_binding-like"/>
    <property type="match status" value="1"/>
</dbReference>
<dbReference type="InterPro" id="IPR000843">
    <property type="entry name" value="HTH_LacI"/>
</dbReference>
<dbReference type="PANTHER" id="PTHR30146">
    <property type="entry name" value="LACI-RELATED TRANSCRIPTIONAL REPRESSOR"/>
    <property type="match status" value="1"/>
</dbReference>
<dbReference type="Gene3D" id="3.40.50.2300">
    <property type="match status" value="2"/>
</dbReference>
<keyword evidence="6" id="KW-1185">Reference proteome</keyword>
<name>A0ABP9KTA8_9NOCA</name>
<dbReference type="PROSITE" id="PS50932">
    <property type="entry name" value="HTH_LACI_2"/>
    <property type="match status" value="1"/>
</dbReference>
<keyword evidence="2 5" id="KW-0238">DNA-binding</keyword>
<dbReference type="SUPFAM" id="SSF53822">
    <property type="entry name" value="Periplasmic binding protein-like I"/>
    <property type="match status" value="1"/>
</dbReference>
<evidence type="ECO:0000256" key="2">
    <source>
        <dbReference type="ARBA" id="ARBA00023125"/>
    </source>
</evidence>
<dbReference type="Pfam" id="PF00356">
    <property type="entry name" value="LacI"/>
    <property type="match status" value="1"/>
</dbReference>
<dbReference type="PANTHER" id="PTHR30146:SF153">
    <property type="entry name" value="LACTOSE OPERON REPRESSOR"/>
    <property type="match status" value="1"/>
</dbReference>
<evidence type="ECO:0000259" key="4">
    <source>
        <dbReference type="PROSITE" id="PS50932"/>
    </source>
</evidence>
<dbReference type="CDD" id="cd01392">
    <property type="entry name" value="HTH_LacI"/>
    <property type="match status" value="1"/>
</dbReference>
<dbReference type="Proteomes" id="UP001500603">
    <property type="component" value="Unassembled WGS sequence"/>
</dbReference>
<keyword evidence="1" id="KW-0805">Transcription regulation</keyword>
<dbReference type="SMART" id="SM00354">
    <property type="entry name" value="HTH_LACI"/>
    <property type="match status" value="1"/>
</dbReference>
<dbReference type="InterPro" id="IPR028082">
    <property type="entry name" value="Peripla_BP_I"/>
</dbReference>
<dbReference type="RefSeq" id="WP_345498059.1">
    <property type="nucleotide sequence ID" value="NZ_BAABJM010000005.1"/>
</dbReference>
<dbReference type="EMBL" id="BAABJM010000005">
    <property type="protein sequence ID" value="GAA5063336.1"/>
    <property type="molecule type" value="Genomic_DNA"/>
</dbReference>
<dbReference type="GO" id="GO:0003677">
    <property type="term" value="F:DNA binding"/>
    <property type="evidence" value="ECO:0007669"/>
    <property type="project" value="UniProtKB-KW"/>
</dbReference>
<dbReference type="InterPro" id="IPR046335">
    <property type="entry name" value="LacI/GalR-like_sensor"/>
</dbReference>
<organism evidence="5 6">
    <name type="scientific">Nocardia callitridis</name>
    <dbReference type="NCBI Taxonomy" id="648753"/>
    <lineage>
        <taxon>Bacteria</taxon>
        <taxon>Bacillati</taxon>
        <taxon>Actinomycetota</taxon>
        <taxon>Actinomycetes</taxon>
        <taxon>Mycobacteriales</taxon>
        <taxon>Nocardiaceae</taxon>
        <taxon>Nocardia</taxon>
    </lineage>
</organism>
<accession>A0ABP9KTA8</accession>
<evidence type="ECO:0000256" key="3">
    <source>
        <dbReference type="ARBA" id="ARBA00023163"/>
    </source>
</evidence>
<gene>
    <name evidence="5" type="ORF">GCM10023318_48020</name>
</gene>
<evidence type="ECO:0000313" key="5">
    <source>
        <dbReference type="EMBL" id="GAA5063336.1"/>
    </source>
</evidence>
<keyword evidence="3" id="KW-0804">Transcription</keyword>
<comment type="caution">
    <text evidence="5">The sequence shown here is derived from an EMBL/GenBank/DDBJ whole genome shotgun (WGS) entry which is preliminary data.</text>
</comment>
<evidence type="ECO:0000313" key="6">
    <source>
        <dbReference type="Proteomes" id="UP001500603"/>
    </source>
</evidence>
<reference evidence="6" key="1">
    <citation type="journal article" date="2019" name="Int. J. Syst. Evol. Microbiol.">
        <title>The Global Catalogue of Microorganisms (GCM) 10K type strain sequencing project: providing services to taxonomists for standard genome sequencing and annotation.</title>
        <authorList>
            <consortium name="The Broad Institute Genomics Platform"/>
            <consortium name="The Broad Institute Genome Sequencing Center for Infectious Disease"/>
            <person name="Wu L."/>
            <person name="Ma J."/>
        </authorList>
    </citation>
    <scope>NUCLEOTIDE SEQUENCE [LARGE SCALE GENOMIC DNA]</scope>
    <source>
        <strain evidence="6">JCM 18298</strain>
    </source>
</reference>
<protein>
    <submittedName>
        <fullName evidence="5">LacI family DNA-binding transcriptional regulator</fullName>
    </submittedName>
</protein>